<dbReference type="PANTHER" id="PTHR42770">
    <property type="entry name" value="AMINO ACID TRANSPORTER-RELATED"/>
    <property type="match status" value="1"/>
</dbReference>
<keyword evidence="4 6" id="KW-1133">Transmembrane helix</keyword>
<evidence type="ECO:0000256" key="3">
    <source>
        <dbReference type="ARBA" id="ARBA00022692"/>
    </source>
</evidence>
<organism evidence="7 8">
    <name type="scientific">Arsenicibacter rosenii</name>
    <dbReference type="NCBI Taxonomy" id="1750698"/>
    <lineage>
        <taxon>Bacteria</taxon>
        <taxon>Pseudomonadati</taxon>
        <taxon>Bacteroidota</taxon>
        <taxon>Cytophagia</taxon>
        <taxon>Cytophagales</taxon>
        <taxon>Spirosomataceae</taxon>
        <taxon>Arsenicibacter</taxon>
    </lineage>
</organism>
<dbReference type="EMBL" id="MORL01000092">
    <property type="protein sequence ID" value="OIN55511.1"/>
    <property type="molecule type" value="Genomic_DNA"/>
</dbReference>
<feature type="transmembrane region" description="Helical" evidence="6">
    <location>
        <begin position="83"/>
        <end position="110"/>
    </location>
</feature>
<dbReference type="Proteomes" id="UP000181790">
    <property type="component" value="Unassembled WGS sequence"/>
</dbReference>
<feature type="transmembrane region" description="Helical" evidence="6">
    <location>
        <begin position="116"/>
        <end position="134"/>
    </location>
</feature>
<evidence type="ECO:0000256" key="5">
    <source>
        <dbReference type="ARBA" id="ARBA00023136"/>
    </source>
</evidence>
<feature type="transmembrane region" description="Helical" evidence="6">
    <location>
        <begin position="183"/>
        <end position="202"/>
    </location>
</feature>
<keyword evidence="8" id="KW-1185">Reference proteome</keyword>
<dbReference type="GO" id="GO:0005886">
    <property type="term" value="C:plasma membrane"/>
    <property type="evidence" value="ECO:0007669"/>
    <property type="project" value="UniProtKB-SubCell"/>
</dbReference>
<dbReference type="AlphaFoldDB" id="A0A1S2V9W3"/>
<evidence type="ECO:0000256" key="2">
    <source>
        <dbReference type="ARBA" id="ARBA00022475"/>
    </source>
</evidence>
<evidence type="ECO:0000313" key="7">
    <source>
        <dbReference type="EMBL" id="OIN55511.1"/>
    </source>
</evidence>
<feature type="transmembrane region" description="Helical" evidence="6">
    <location>
        <begin position="38"/>
        <end position="62"/>
    </location>
</feature>
<comment type="caution">
    <text evidence="7">The sequence shown here is derived from an EMBL/GenBank/DDBJ whole genome shotgun (WGS) entry which is preliminary data.</text>
</comment>
<dbReference type="Gene3D" id="1.20.1740.10">
    <property type="entry name" value="Amino acid/polyamine transporter I"/>
    <property type="match status" value="1"/>
</dbReference>
<dbReference type="Pfam" id="PF13520">
    <property type="entry name" value="AA_permease_2"/>
    <property type="match status" value="1"/>
</dbReference>
<feature type="non-terminal residue" evidence="7">
    <location>
        <position position="438"/>
    </location>
</feature>
<feature type="transmembrane region" description="Helical" evidence="6">
    <location>
        <begin position="406"/>
        <end position="424"/>
    </location>
</feature>
<dbReference type="PANTHER" id="PTHR42770:SF7">
    <property type="entry name" value="MEMBRANE PROTEIN"/>
    <property type="match status" value="1"/>
</dbReference>
<reference evidence="7 8" key="1">
    <citation type="submission" date="2016-10" db="EMBL/GenBank/DDBJ databases">
        <title>Arsenicibacter rosenii gen. nov., sp. nov., an efficient arsenic-methylating bacterium isolated from an arsenic-contaminated paddy soil.</title>
        <authorList>
            <person name="Huang K."/>
        </authorList>
    </citation>
    <scope>NUCLEOTIDE SEQUENCE [LARGE SCALE GENOMIC DNA]</scope>
    <source>
        <strain evidence="7 8">SM-1</strain>
    </source>
</reference>
<proteinExistence type="predicted"/>
<name>A0A1S2V9W3_9BACT</name>
<dbReference type="InterPro" id="IPR050367">
    <property type="entry name" value="APC_superfamily"/>
</dbReference>
<dbReference type="GO" id="GO:0022857">
    <property type="term" value="F:transmembrane transporter activity"/>
    <property type="evidence" value="ECO:0007669"/>
    <property type="project" value="InterPro"/>
</dbReference>
<dbReference type="InterPro" id="IPR002293">
    <property type="entry name" value="AA/rel_permease1"/>
</dbReference>
<feature type="transmembrane region" description="Helical" evidence="6">
    <location>
        <begin position="345"/>
        <end position="366"/>
    </location>
</feature>
<feature type="transmembrane region" description="Helical" evidence="6">
    <location>
        <begin position="381"/>
        <end position="400"/>
    </location>
</feature>
<feature type="transmembrane region" description="Helical" evidence="6">
    <location>
        <begin position="146"/>
        <end position="171"/>
    </location>
</feature>
<dbReference type="PIRSF" id="PIRSF006060">
    <property type="entry name" value="AA_transporter"/>
    <property type="match status" value="1"/>
</dbReference>
<dbReference type="RefSeq" id="WP_071506860.1">
    <property type="nucleotide sequence ID" value="NZ_MORL01000092.1"/>
</dbReference>
<feature type="transmembrane region" description="Helical" evidence="6">
    <location>
        <begin position="274"/>
        <end position="294"/>
    </location>
</feature>
<feature type="transmembrane region" description="Helical" evidence="6">
    <location>
        <begin position="12"/>
        <end position="32"/>
    </location>
</feature>
<keyword evidence="2" id="KW-1003">Cell membrane</keyword>
<evidence type="ECO:0000256" key="1">
    <source>
        <dbReference type="ARBA" id="ARBA00004651"/>
    </source>
</evidence>
<dbReference type="NCBIfam" id="TIGR00908">
    <property type="entry name" value="2A0305"/>
    <property type="match status" value="1"/>
</dbReference>
<evidence type="ECO:0000256" key="4">
    <source>
        <dbReference type="ARBA" id="ARBA00022989"/>
    </source>
</evidence>
<keyword evidence="3 6" id="KW-0812">Transmembrane</keyword>
<dbReference type="InterPro" id="IPR004757">
    <property type="entry name" value="EtNH_permease"/>
</dbReference>
<gene>
    <name evidence="7" type="ORF">BLX24_29890</name>
</gene>
<accession>A0A1S2V9W3</accession>
<protein>
    <submittedName>
        <fullName evidence="7">Ethanolamine permease</fullName>
    </submittedName>
</protein>
<dbReference type="OrthoDB" id="9810109at2"/>
<comment type="subcellular location">
    <subcellularLocation>
        <location evidence="1">Cell membrane</location>
        <topology evidence="1">Multi-pass membrane protein</topology>
    </subcellularLocation>
</comment>
<evidence type="ECO:0000313" key="8">
    <source>
        <dbReference type="Proteomes" id="UP000181790"/>
    </source>
</evidence>
<keyword evidence="5 6" id="KW-0472">Membrane</keyword>
<sequence length="438" mass="47432">MTEDVSLKKALNPIHIWAIGVGLVISGEYFGWNYGWGVAGTVGLLIATLIITVLYCTFIFSFTELTTAIPNAGGPFAYALRAFGPIGALIAGYATLIEFLFAAPAIALALGSYIHFLYPSVPILLASMVSYVLFTIINMLGIKEAAWFSLIMTVLAILELLLFIGVVAPHFRMETFLNNPMPFGWGGVFAALPFAIWLYVCLEGVAMVAEEVKDQHQAIAKGYISALFTLMVLALAVMVCVGGIAPWDQLDNLDYPLPESIGIVLGRTNPLTKLFASVGLFGLIASFHGIIISYSRQMFALARSGYLPVQLSVVSPGQKVPYLALVAGGILGMVALTMLDTSKLVILSTIGAVVVYVVSMLALFALRRNEPLMKRPFRAPLYPYFPAIALLTALVALAAMVYFYPWLSLLFFGGLTGIVLLFYLSGRHRTISGSLHFE</sequence>
<feature type="transmembrane region" description="Helical" evidence="6">
    <location>
        <begin position="223"/>
        <end position="247"/>
    </location>
</feature>
<feature type="transmembrane region" description="Helical" evidence="6">
    <location>
        <begin position="320"/>
        <end position="339"/>
    </location>
</feature>
<evidence type="ECO:0000256" key="6">
    <source>
        <dbReference type="SAM" id="Phobius"/>
    </source>
</evidence>